<evidence type="ECO:0000313" key="1">
    <source>
        <dbReference type="EMBL" id="MFC3162853.1"/>
    </source>
</evidence>
<dbReference type="EMBL" id="JBHRTG010000005">
    <property type="protein sequence ID" value="MFC3162853.1"/>
    <property type="molecule type" value="Genomic_DNA"/>
</dbReference>
<sequence>MNLRQGAEQGHRRSIDYAAIAMDALDEAIATAIELAGMPAISLGACLTAAILKYPLAIIFNDTPTVIEPDRERRAGLARRGAKPRSHG</sequence>
<gene>
    <name evidence="1" type="ORF">ACFOHV_06120</name>
</gene>
<keyword evidence="2" id="KW-1185">Reference proteome</keyword>
<accession>A0ABV7HWT8</accession>
<protein>
    <submittedName>
        <fullName evidence="1">Uncharacterized protein</fullName>
    </submittedName>
</protein>
<dbReference type="Proteomes" id="UP001595647">
    <property type="component" value="Unassembled WGS sequence"/>
</dbReference>
<proteinExistence type="predicted"/>
<reference evidence="2" key="1">
    <citation type="journal article" date="2019" name="Int. J. Syst. Evol. Microbiol.">
        <title>The Global Catalogue of Microorganisms (GCM) 10K type strain sequencing project: providing services to taxonomists for standard genome sequencing and annotation.</title>
        <authorList>
            <consortium name="The Broad Institute Genomics Platform"/>
            <consortium name="The Broad Institute Genome Sequencing Center for Infectious Disease"/>
            <person name="Wu L."/>
            <person name="Ma J."/>
        </authorList>
    </citation>
    <scope>NUCLEOTIDE SEQUENCE [LARGE SCALE GENOMIC DNA]</scope>
    <source>
        <strain evidence="2">KCTC 52231</strain>
    </source>
</reference>
<evidence type="ECO:0000313" key="2">
    <source>
        <dbReference type="Proteomes" id="UP001595647"/>
    </source>
</evidence>
<dbReference type="RefSeq" id="WP_182307252.1">
    <property type="nucleotide sequence ID" value="NZ_CP059896.1"/>
</dbReference>
<name>A0ABV7HWT8_9HYPH</name>
<comment type="caution">
    <text evidence="1">The sequence shown here is derived from an EMBL/GenBank/DDBJ whole genome shotgun (WGS) entry which is preliminary data.</text>
</comment>
<organism evidence="1 2">
    <name type="scientific">Ciceribacter thiooxidans</name>
    <dbReference type="NCBI Taxonomy" id="1969821"/>
    <lineage>
        <taxon>Bacteria</taxon>
        <taxon>Pseudomonadati</taxon>
        <taxon>Pseudomonadota</taxon>
        <taxon>Alphaproteobacteria</taxon>
        <taxon>Hyphomicrobiales</taxon>
        <taxon>Rhizobiaceae</taxon>
        <taxon>Ciceribacter</taxon>
    </lineage>
</organism>